<dbReference type="PANTHER" id="PTHR32295">
    <property type="entry name" value="IQ-DOMAIN 5-RELATED"/>
    <property type="match status" value="1"/>
</dbReference>
<dbReference type="GO" id="GO:0005516">
    <property type="term" value="F:calmodulin binding"/>
    <property type="evidence" value="ECO:0007669"/>
    <property type="project" value="UniProtKB-KW"/>
</dbReference>
<feature type="compositionally biased region" description="Basic and acidic residues" evidence="4">
    <location>
        <begin position="14"/>
        <end position="28"/>
    </location>
</feature>
<sequence>MVKAGKWLRSFLTGKKERRQEKKVESRIWFKLPPPPPPPPTTPKEKSRSSFQMERETPNPNDHRSFFFVPGLEQRRHSIAVTSASGNLVHLGGDAVSRAGFSTVEEIAAITIQAFFRSHLARKALRALKGLVKLQAVVRGFLVRKQAAATLRSIQALLTAQARARAQRIRVHSTPCRENTQRKTMTEFNLQHFYDAIDTSGEIDMGEHKGISKRRKKAISKASFGSSALADAGSGSRSARSDESSFTLSRSSSQSSSTSHKLRRIPSSEEGLTQERSSGTPHESPLFPNYMANTESWTAKARSQSTPRQRPSLDKQSSKQRTALEEKSFARALSMHQAPNKDYLPWPREFGRTVRHPGNCRFVAA</sequence>
<dbReference type="OrthoDB" id="430293at2759"/>
<dbReference type="InterPro" id="IPR000048">
    <property type="entry name" value="IQ_motif_EF-hand-BS"/>
</dbReference>
<proteinExistence type="inferred from homology"/>
<organism evidence="6 7">
    <name type="scientific">Vanilla planifolia</name>
    <name type="common">Vanilla</name>
    <dbReference type="NCBI Taxonomy" id="51239"/>
    <lineage>
        <taxon>Eukaryota</taxon>
        <taxon>Viridiplantae</taxon>
        <taxon>Streptophyta</taxon>
        <taxon>Embryophyta</taxon>
        <taxon>Tracheophyta</taxon>
        <taxon>Spermatophyta</taxon>
        <taxon>Magnoliopsida</taxon>
        <taxon>Liliopsida</taxon>
        <taxon>Asparagales</taxon>
        <taxon>Orchidaceae</taxon>
        <taxon>Vanilloideae</taxon>
        <taxon>Vanilleae</taxon>
        <taxon>Vanilla</taxon>
    </lineage>
</organism>
<dbReference type="PANTHER" id="PTHR32295:SF45">
    <property type="entry name" value="PROTEIN IQ-DOMAIN 19"/>
    <property type="match status" value="1"/>
</dbReference>
<evidence type="ECO:0000313" key="6">
    <source>
        <dbReference type="EMBL" id="KAG0496281.1"/>
    </source>
</evidence>
<dbReference type="Pfam" id="PF00612">
    <property type="entry name" value="IQ"/>
    <property type="match status" value="2"/>
</dbReference>
<feature type="compositionally biased region" description="Basic and acidic residues" evidence="4">
    <location>
        <begin position="311"/>
        <end position="325"/>
    </location>
</feature>
<dbReference type="PROSITE" id="PS50096">
    <property type="entry name" value="IQ"/>
    <property type="match status" value="2"/>
</dbReference>
<feature type="compositionally biased region" description="Low complexity" evidence="4">
    <location>
        <begin position="222"/>
        <end position="259"/>
    </location>
</feature>
<feature type="region of interest" description="Disordered" evidence="4">
    <location>
        <begin position="222"/>
        <end position="325"/>
    </location>
</feature>
<dbReference type="SMART" id="SM00015">
    <property type="entry name" value="IQ"/>
    <property type="match status" value="2"/>
</dbReference>
<reference evidence="6 7" key="1">
    <citation type="journal article" date="2020" name="Nat. Food">
        <title>A phased Vanilla planifolia genome enables genetic improvement of flavour and production.</title>
        <authorList>
            <person name="Hasing T."/>
            <person name="Tang H."/>
            <person name="Brym M."/>
            <person name="Khazi F."/>
            <person name="Huang T."/>
            <person name="Chambers A.H."/>
        </authorList>
    </citation>
    <scope>NUCLEOTIDE SEQUENCE [LARGE SCALE GENOMIC DNA]</scope>
    <source>
        <tissue evidence="6">Leaf</tissue>
    </source>
</reference>
<feature type="compositionally biased region" description="Basic and acidic residues" evidence="4">
    <location>
        <begin position="43"/>
        <end position="64"/>
    </location>
</feature>
<gene>
    <name evidence="6" type="ORF">HPP92_000972</name>
</gene>
<dbReference type="Pfam" id="PF13178">
    <property type="entry name" value="DUF4005"/>
    <property type="match status" value="1"/>
</dbReference>
<evidence type="ECO:0000256" key="2">
    <source>
        <dbReference type="ARBA" id="ARBA00024341"/>
    </source>
</evidence>
<feature type="domain" description="DUF4005" evidence="5">
    <location>
        <begin position="265"/>
        <end position="330"/>
    </location>
</feature>
<evidence type="ECO:0000256" key="1">
    <source>
        <dbReference type="ARBA" id="ARBA00022860"/>
    </source>
</evidence>
<evidence type="ECO:0000256" key="4">
    <source>
        <dbReference type="SAM" id="MobiDB-lite"/>
    </source>
</evidence>
<dbReference type="AlphaFoldDB" id="A0A835RQ72"/>
<dbReference type="Proteomes" id="UP000636800">
    <property type="component" value="Chromosome 1"/>
</dbReference>
<feature type="compositionally biased region" description="Polar residues" evidence="4">
    <location>
        <begin position="291"/>
        <end position="309"/>
    </location>
</feature>
<comment type="subunit">
    <text evidence="3">Binds to multiple calmodulin (CaM) in the presence of Ca(2+) and CaM-like proteins.</text>
</comment>
<protein>
    <recommendedName>
        <fullName evidence="5">DUF4005 domain-containing protein</fullName>
    </recommendedName>
</protein>
<feature type="region of interest" description="Disordered" evidence="4">
    <location>
        <begin position="1"/>
        <end position="64"/>
    </location>
</feature>
<feature type="compositionally biased region" description="Pro residues" evidence="4">
    <location>
        <begin position="32"/>
        <end position="42"/>
    </location>
</feature>
<keyword evidence="7" id="KW-1185">Reference proteome</keyword>
<name>A0A835RQ72_VANPL</name>
<comment type="caution">
    <text evidence="6">The sequence shown here is derived from an EMBL/GenBank/DDBJ whole genome shotgun (WGS) entry which is preliminary data.</text>
</comment>
<dbReference type="EMBL" id="JADCNL010000001">
    <property type="protein sequence ID" value="KAG0496281.1"/>
    <property type="molecule type" value="Genomic_DNA"/>
</dbReference>
<dbReference type="Gene3D" id="1.20.5.190">
    <property type="match status" value="1"/>
</dbReference>
<evidence type="ECO:0000256" key="3">
    <source>
        <dbReference type="ARBA" id="ARBA00024378"/>
    </source>
</evidence>
<evidence type="ECO:0000259" key="5">
    <source>
        <dbReference type="Pfam" id="PF13178"/>
    </source>
</evidence>
<evidence type="ECO:0000313" key="7">
    <source>
        <dbReference type="Proteomes" id="UP000636800"/>
    </source>
</evidence>
<dbReference type="InterPro" id="IPR025064">
    <property type="entry name" value="DUF4005"/>
</dbReference>
<feature type="compositionally biased region" description="Polar residues" evidence="4">
    <location>
        <begin position="270"/>
        <end position="281"/>
    </location>
</feature>
<keyword evidence="1" id="KW-0112">Calmodulin-binding</keyword>
<accession>A0A835RQ72</accession>
<comment type="similarity">
    <text evidence="2">Belongs to the IQD family.</text>
</comment>